<name>A0ABU3CQF3_9FLAO</name>
<organism evidence="1 2">
    <name type="scientific">Autumnicola lenta</name>
    <dbReference type="NCBI Taxonomy" id="3075593"/>
    <lineage>
        <taxon>Bacteria</taxon>
        <taxon>Pseudomonadati</taxon>
        <taxon>Bacteroidota</taxon>
        <taxon>Flavobacteriia</taxon>
        <taxon>Flavobacteriales</taxon>
        <taxon>Flavobacteriaceae</taxon>
        <taxon>Autumnicola</taxon>
    </lineage>
</organism>
<protein>
    <submittedName>
        <fullName evidence="1">Uncharacterized protein</fullName>
    </submittedName>
</protein>
<gene>
    <name evidence="1" type="ORF">RM545_15805</name>
</gene>
<accession>A0ABU3CQF3</accession>
<dbReference type="EMBL" id="JAVRHO010000031">
    <property type="protein sequence ID" value="MDT0648160.1"/>
    <property type="molecule type" value="Genomic_DNA"/>
</dbReference>
<reference evidence="1 2" key="1">
    <citation type="submission" date="2023-09" db="EMBL/GenBank/DDBJ databases">
        <authorList>
            <person name="Rey-Velasco X."/>
        </authorList>
    </citation>
    <scope>NUCLEOTIDE SEQUENCE [LARGE SCALE GENOMIC DNA]</scope>
    <source>
        <strain evidence="1 2">F260</strain>
    </source>
</reference>
<evidence type="ECO:0000313" key="2">
    <source>
        <dbReference type="Proteomes" id="UP001245285"/>
    </source>
</evidence>
<keyword evidence="2" id="KW-1185">Reference proteome</keyword>
<dbReference type="Proteomes" id="UP001245285">
    <property type="component" value="Unassembled WGS sequence"/>
</dbReference>
<dbReference type="RefSeq" id="WP_311496259.1">
    <property type="nucleotide sequence ID" value="NZ_JAVRHO010000031.1"/>
</dbReference>
<proteinExistence type="predicted"/>
<sequence>MKTFMKRFFELQFGMKRNEVFIETLNDYPDQLLKIGEFTPKEPFTMKRSEGKIFFDVIRFQDVFNFVISSRLYNILREEKIQAGMHIELRSKIMMKNILDFK</sequence>
<comment type="caution">
    <text evidence="1">The sequence shown here is derived from an EMBL/GenBank/DDBJ whole genome shotgun (WGS) entry which is preliminary data.</text>
</comment>
<evidence type="ECO:0000313" key="1">
    <source>
        <dbReference type="EMBL" id="MDT0648160.1"/>
    </source>
</evidence>